<dbReference type="STRING" id="908615.SAMN05421540_106139"/>
<organism evidence="2 3">
    <name type="scientific">Psychroflexus halocasei</name>
    <dbReference type="NCBI Taxonomy" id="908615"/>
    <lineage>
        <taxon>Bacteria</taxon>
        <taxon>Pseudomonadati</taxon>
        <taxon>Bacteroidota</taxon>
        <taxon>Flavobacteriia</taxon>
        <taxon>Flavobacteriales</taxon>
        <taxon>Flavobacteriaceae</taxon>
        <taxon>Psychroflexus</taxon>
    </lineage>
</organism>
<reference evidence="2 3" key="1">
    <citation type="submission" date="2016-10" db="EMBL/GenBank/DDBJ databases">
        <authorList>
            <person name="de Groot N.N."/>
        </authorList>
    </citation>
    <scope>NUCLEOTIDE SEQUENCE [LARGE SCALE GENOMIC DNA]</scope>
    <source>
        <strain evidence="2 3">DSM 23581</strain>
    </source>
</reference>
<keyword evidence="3" id="KW-1185">Reference proteome</keyword>
<keyword evidence="1" id="KW-0732">Signal</keyword>
<dbReference type="InterPro" id="IPR027829">
    <property type="entry name" value="DUF4625"/>
</dbReference>
<dbReference type="AlphaFoldDB" id="A0A1H4BRN9"/>
<feature type="chain" id="PRO_5011593020" description="DUF4625 domain-containing protein" evidence="1">
    <location>
        <begin position="23"/>
        <end position="150"/>
    </location>
</feature>
<feature type="signal peptide" evidence="1">
    <location>
        <begin position="1"/>
        <end position="22"/>
    </location>
</feature>
<name>A0A1H4BRN9_9FLAO</name>
<evidence type="ECO:0008006" key="4">
    <source>
        <dbReference type="Google" id="ProtNLM"/>
    </source>
</evidence>
<dbReference type="RefSeq" id="WP_093244331.1">
    <property type="nucleotide sequence ID" value="NZ_FNQF01000006.1"/>
</dbReference>
<dbReference type="Gene3D" id="2.60.40.10">
    <property type="entry name" value="Immunoglobulins"/>
    <property type="match status" value="1"/>
</dbReference>
<dbReference type="InterPro" id="IPR013783">
    <property type="entry name" value="Ig-like_fold"/>
</dbReference>
<dbReference type="Pfam" id="PF15418">
    <property type="entry name" value="DUF4625"/>
    <property type="match status" value="1"/>
</dbReference>
<accession>A0A1H4BRN9</accession>
<evidence type="ECO:0000313" key="3">
    <source>
        <dbReference type="Proteomes" id="UP000198820"/>
    </source>
</evidence>
<dbReference type="PROSITE" id="PS51257">
    <property type="entry name" value="PROKAR_LIPOPROTEIN"/>
    <property type="match status" value="1"/>
</dbReference>
<dbReference type="EMBL" id="FNQF01000006">
    <property type="protein sequence ID" value="SEA50778.1"/>
    <property type="molecule type" value="Genomic_DNA"/>
</dbReference>
<proteinExistence type="predicted"/>
<evidence type="ECO:0000256" key="1">
    <source>
        <dbReference type="SAM" id="SignalP"/>
    </source>
</evidence>
<protein>
    <recommendedName>
        <fullName evidence="4">DUF4625 domain-containing protein</fullName>
    </recommendedName>
</protein>
<sequence length="150" mass="16806">MKKYIYQSIVLSIAILFTACSSDDDNGLDNEVPTITINVPQQEQHFDLGGKIMLNIELEDNVSLAAYRLNIHQASDGHTHGVVTMSEAWEYNENFNLENSPKNYLVENEISIPADIAEGEYHFGIIVLDSSGNQSEAYVDIEIGDHNHEH</sequence>
<gene>
    <name evidence="2" type="ORF">SAMN05421540_106139</name>
</gene>
<evidence type="ECO:0000313" key="2">
    <source>
        <dbReference type="EMBL" id="SEA50778.1"/>
    </source>
</evidence>
<dbReference type="Proteomes" id="UP000198820">
    <property type="component" value="Unassembled WGS sequence"/>
</dbReference>